<dbReference type="AlphaFoldDB" id="A0A1J5B8C1"/>
<evidence type="ECO:0000313" key="1">
    <source>
        <dbReference type="EMBL" id="OIP03208.1"/>
    </source>
</evidence>
<gene>
    <name evidence="1" type="ORF">AUK18_02470</name>
</gene>
<accession>A0A1J5B8C1</accession>
<evidence type="ECO:0000313" key="2">
    <source>
        <dbReference type="Proteomes" id="UP000183605"/>
    </source>
</evidence>
<dbReference type="EMBL" id="MNXQ01000045">
    <property type="protein sequence ID" value="OIP03208.1"/>
    <property type="molecule type" value="Genomic_DNA"/>
</dbReference>
<dbReference type="SUPFAM" id="SSF64182">
    <property type="entry name" value="DHH phosphoesterases"/>
    <property type="match status" value="1"/>
</dbReference>
<organism evidence="1 2">
    <name type="scientific">Candidatus Beckwithbacteria bacterium CG2_30_44_31</name>
    <dbReference type="NCBI Taxonomy" id="1805035"/>
    <lineage>
        <taxon>Bacteria</taxon>
        <taxon>Candidatus Beckwithiibacteriota</taxon>
    </lineage>
</organism>
<name>A0A1J5B8C1_9BACT</name>
<proteinExistence type="predicted"/>
<protein>
    <submittedName>
        <fullName evidence="1">Uncharacterized protein</fullName>
    </submittedName>
</protein>
<dbReference type="Proteomes" id="UP000183605">
    <property type="component" value="Unassembled WGS sequence"/>
</dbReference>
<reference evidence="1 2" key="1">
    <citation type="journal article" date="2016" name="Environ. Microbiol.">
        <title>Genomic resolution of a cold subsurface aquifer community provides metabolic insights for novel microbes adapted to high CO concentrations.</title>
        <authorList>
            <person name="Probst A.J."/>
            <person name="Castelle C.J."/>
            <person name="Singh A."/>
            <person name="Brown C.T."/>
            <person name="Anantharaman K."/>
            <person name="Sharon I."/>
            <person name="Hug L.A."/>
            <person name="Burstein D."/>
            <person name="Emerson J.B."/>
            <person name="Thomas B.C."/>
            <person name="Banfield J.F."/>
        </authorList>
    </citation>
    <scope>NUCLEOTIDE SEQUENCE [LARGE SCALE GENOMIC DNA]</scope>
    <source>
        <strain evidence="1">CG2_30_44_31</strain>
    </source>
</reference>
<comment type="caution">
    <text evidence="1">The sequence shown here is derived from an EMBL/GenBank/DDBJ whole genome shotgun (WGS) entry which is preliminary data.</text>
</comment>
<dbReference type="InterPro" id="IPR038763">
    <property type="entry name" value="DHH_sf"/>
</dbReference>
<sequence length="281" mass="32373">MAGKVIVTHIFPDLDAICSIWLLQRFEADFKQATLKFVPAGKTYQGQIVDSDPTIIHVDTGWGRFDHHQLKERTCAAAQVFNYLKSKKNISLKYQSALERMIEVVIQADQFEDFFWEDPVNDRYEFFLQYLLDNLKLSGNLNDKELVYQGMALLDGVLFGFRQRILSEEEIKKGVEFETKWGKSLAVETQMMFDLKLAHKMGYRLVVRKEPEAGFVSIKSQPKKELDLTPAYAALKKADPQADWFFHQSKHIISNGSRHNPQVKPSKLSLAEIKEVLTNLK</sequence>